<accession>A0A1H3AKT0</accession>
<dbReference type="OrthoDB" id="4527901at2"/>
<feature type="transmembrane region" description="Helical" evidence="2">
    <location>
        <begin position="75"/>
        <end position="96"/>
    </location>
</feature>
<reference evidence="5" key="1">
    <citation type="submission" date="2016-10" db="EMBL/GenBank/DDBJ databases">
        <authorList>
            <person name="Varghese N."/>
            <person name="Submissions S."/>
        </authorList>
    </citation>
    <scope>NUCLEOTIDE SEQUENCE [LARGE SCALE GENOMIC DNA]</scope>
    <source>
        <strain evidence="5">DSM 45422</strain>
    </source>
</reference>
<feature type="transmembrane region" description="Helical" evidence="2">
    <location>
        <begin position="48"/>
        <end position="69"/>
    </location>
</feature>
<dbReference type="Pfam" id="PF14015">
    <property type="entry name" value="DUF4231"/>
    <property type="match status" value="1"/>
</dbReference>
<dbReference type="EMBL" id="FNOT01000001">
    <property type="protein sequence ID" value="SDX30287.1"/>
    <property type="molecule type" value="Genomic_DNA"/>
</dbReference>
<dbReference type="AlphaFoldDB" id="A0A1H3AKT0"/>
<dbReference type="RefSeq" id="WP_091150346.1">
    <property type="nucleotide sequence ID" value="NZ_FNOT01000001.1"/>
</dbReference>
<feature type="region of interest" description="Disordered" evidence="1">
    <location>
        <begin position="297"/>
        <end position="316"/>
    </location>
</feature>
<evidence type="ECO:0000256" key="1">
    <source>
        <dbReference type="SAM" id="MobiDB-lite"/>
    </source>
</evidence>
<feature type="domain" description="SMODS and SLOG-associating 2TM effector" evidence="3">
    <location>
        <begin position="174"/>
        <end position="298"/>
    </location>
</feature>
<dbReference type="InterPro" id="IPR040884">
    <property type="entry name" value="SLATT_1"/>
</dbReference>
<gene>
    <name evidence="4" type="ORF">SAMN05660209_00091</name>
</gene>
<evidence type="ECO:0000259" key="3">
    <source>
        <dbReference type="Pfam" id="PF18181"/>
    </source>
</evidence>
<dbReference type="InterPro" id="IPR025325">
    <property type="entry name" value="DUF4231"/>
</dbReference>
<organism evidence="4 5">
    <name type="scientific">Geodermatophilus africanus</name>
    <dbReference type="NCBI Taxonomy" id="1137993"/>
    <lineage>
        <taxon>Bacteria</taxon>
        <taxon>Bacillati</taxon>
        <taxon>Actinomycetota</taxon>
        <taxon>Actinomycetes</taxon>
        <taxon>Geodermatophilales</taxon>
        <taxon>Geodermatophilaceae</taxon>
        <taxon>Geodermatophilus</taxon>
    </lineage>
</organism>
<keyword evidence="5" id="KW-1185">Reference proteome</keyword>
<keyword evidence="2" id="KW-0812">Transmembrane</keyword>
<protein>
    <recommendedName>
        <fullName evidence="3">SMODS and SLOG-associating 2TM effector domain-containing protein</fullName>
    </recommendedName>
</protein>
<dbReference type="STRING" id="1137993.SAMN05660209_00091"/>
<keyword evidence="2" id="KW-0472">Membrane</keyword>
<evidence type="ECO:0000256" key="2">
    <source>
        <dbReference type="SAM" id="Phobius"/>
    </source>
</evidence>
<keyword evidence="2" id="KW-1133">Transmembrane helix</keyword>
<feature type="transmembrane region" description="Helical" evidence="2">
    <location>
        <begin position="200"/>
        <end position="220"/>
    </location>
</feature>
<dbReference type="Pfam" id="PF18181">
    <property type="entry name" value="SLATT_1"/>
    <property type="match status" value="1"/>
</dbReference>
<proteinExistence type="predicted"/>
<feature type="transmembrane region" description="Helical" evidence="2">
    <location>
        <begin position="226"/>
        <end position="246"/>
    </location>
</feature>
<sequence length="316" mass="33477">MDAGTAGPAATTAGGPAPDRLLDLVWRRHRQWSVAADAARRRLDRWRLWNLVLLVLGALAGALAAQTWLGARAVTGSAVVAAVSLGLAGFLQAHLLTTEQTARWTRARAASEALKAETHRYLLRVAPYAGADRAQVLQAQLDVVRARAAAPLVDQQDVPVDDRPLPAVRTVQEYVTARAQGQADWHRDRSRRHARRAGRLRAWQLAATAVGVVLAAVTGFLPSLRLSTWTAAATTIAAAFGAHLAATQHQAVAAACAATADQLETLVAGFDPRAATPDRQARFVADVERVLAAQNQGWTDLLSPEPAGGRSAPPGG</sequence>
<dbReference type="NCBIfam" id="NF033634">
    <property type="entry name" value="SLATT_1"/>
    <property type="match status" value="1"/>
</dbReference>
<evidence type="ECO:0000313" key="4">
    <source>
        <dbReference type="EMBL" id="SDX30287.1"/>
    </source>
</evidence>
<dbReference type="Proteomes" id="UP000198921">
    <property type="component" value="Unassembled WGS sequence"/>
</dbReference>
<evidence type="ECO:0000313" key="5">
    <source>
        <dbReference type="Proteomes" id="UP000198921"/>
    </source>
</evidence>
<name>A0A1H3AKT0_9ACTN</name>